<evidence type="ECO:0000313" key="2">
    <source>
        <dbReference type="EMBL" id="KAK4522840.1"/>
    </source>
</evidence>
<gene>
    <name evidence="2" type="ORF">GAYE_PCTG30G0730</name>
</gene>
<proteinExistence type="predicted"/>
<dbReference type="Proteomes" id="UP001300502">
    <property type="component" value="Unassembled WGS sequence"/>
</dbReference>
<dbReference type="SUPFAM" id="SSF52980">
    <property type="entry name" value="Restriction endonuclease-like"/>
    <property type="match status" value="1"/>
</dbReference>
<dbReference type="Gene3D" id="3.90.320.10">
    <property type="match status" value="1"/>
</dbReference>
<dbReference type="InterPro" id="IPR011604">
    <property type="entry name" value="PDDEXK-like_dom_sf"/>
</dbReference>
<sequence length="1054" mass="122350">MDAWQPQKRHNETNLQSSLGATYEPNSDYYMDDLLKFEDFVSSWNGSLDEQLGSLLKTEFSGLEELETTSSPPMEQVLFQGNLPDTVTDLDTSQDTVASKEQILRELDVLQLADKFDKVIDRAWSQGLAPWKFCLMIYNERDGRIKSMVENEWNKREPTSVVVMDAIRSQQEKQETFSQDEILFTKEQYILSYCLLRRICRCKGGESPLLFRFFREAINLGYITPLKAMETIMFLYFHHLNITNALVCTDSDPNYWASFLKSVYGDAFPMELFTNNIESRKLLPVHPCLEWIYCLVDLMSNLRTHPSLGNLVESKLILVVTELLLLYVYKPLSFVETSSCLVAEEKYYIQEEVGHAVVRVSAMFQEYRTVALIRACGRRHPTIWKNLTSWIETTRDVNFSRFSGCLIDGFILTWLKQGRGSAATFVEEEADREMDVASFLKQWNGNIFASPVVTTKIFQFWMGPYEAHPQSEQLVKTWNDLLAALSSQRDQFSTSKQYYELCRQQRHITKEFLRRWLRHRNWKGFQERWGDESTLISRIFLLWNKYLPPFALDEYISMMLAFVLIQLIVMYYGWNMYSSHRISWFHDWIEKWSRSYSWNDSSSSVELFFWILYFSFHARLIKGSVSTYFRIVRGISLTSSFLDARTAATLCWMVVDELDEPPSEEIWHCFGEAWPLEDEVVTSHGSCTYYSGWTASGKTSRSGEDDHHNTQPRNRGRRAAKKEPTNHTDSSNPSLVPPPLPNASPPNNNKSHHPLLWNDAVSSVQSWMGKSNNSEKSSTTQEQPRSWEQVTSTTGISETNFQIAPSDLTFLWEECPRCFYLKVHRKSYRPRLPFPSVFGAIDQQMKEFFSGRRIEEFWQDWNDQENNAQLYEKRGGGSFATLPRSSALWIESKPLKIAKYDACISLRGKIDSYLRMDDGTIGLIDFKTSQIGADLAHIYSRQLHAYAWSLENPVESTRGHHLDGIVSNMGLITFQPLFFRAMIANNDDPHRKTNHMLSPLEASFGGRLHYLPVPREDDRFMEFLEQVVDLLIRDKAPKIDDQTKCPFCQYLVQG</sequence>
<feature type="region of interest" description="Disordered" evidence="1">
    <location>
        <begin position="767"/>
        <end position="793"/>
    </location>
</feature>
<evidence type="ECO:0000313" key="3">
    <source>
        <dbReference type="Proteomes" id="UP001300502"/>
    </source>
</evidence>
<dbReference type="GO" id="GO:0006281">
    <property type="term" value="P:DNA repair"/>
    <property type="evidence" value="ECO:0007669"/>
    <property type="project" value="UniProtKB-ARBA"/>
</dbReference>
<feature type="region of interest" description="Disordered" evidence="1">
    <location>
        <begin position="696"/>
        <end position="755"/>
    </location>
</feature>
<dbReference type="EMBL" id="JANCYU010000008">
    <property type="protein sequence ID" value="KAK4522840.1"/>
    <property type="molecule type" value="Genomic_DNA"/>
</dbReference>
<feature type="compositionally biased region" description="Pro residues" evidence="1">
    <location>
        <begin position="735"/>
        <end position="744"/>
    </location>
</feature>
<evidence type="ECO:0008006" key="4">
    <source>
        <dbReference type="Google" id="ProtNLM"/>
    </source>
</evidence>
<name>A0AAV9I6T5_9RHOD</name>
<feature type="region of interest" description="Disordered" evidence="1">
    <location>
        <begin position="1"/>
        <end position="22"/>
    </location>
</feature>
<organism evidence="2 3">
    <name type="scientific">Galdieria yellowstonensis</name>
    <dbReference type="NCBI Taxonomy" id="3028027"/>
    <lineage>
        <taxon>Eukaryota</taxon>
        <taxon>Rhodophyta</taxon>
        <taxon>Bangiophyceae</taxon>
        <taxon>Galdieriales</taxon>
        <taxon>Galdieriaceae</taxon>
        <taxon>Galdieria</taxon>
    </lineage>
</organism>
<keyword evidence="3" id="KW-1185">Reference proteome</keyword>
<dbReference type="InterPro" id="IPR011335">
    <property type="entry name" value="Restrct_endonuc-II-like"/>
</dbReference>
<dbReference type="AlphaFoldDB" id="A0AAV9I6T5"/>
<protein>
    <recommendedName>
        <fullName evidence="4">PD-(D/E)XK endonuclease-like domain-containing protein</fullName>
    </recommendedName>
</protein>
<accession>A0AAV9I6T5</accession>
<evidence type="ECO:0000256" key="1">
    <source>
        <dbReference type="SAM" id="MobiDB-lite"/>
    </source>
</evidence>
<comment type="caution">
    <text evidence="2">The sequence shown here is derived from an EMBL/GenBank/DDBJ whole genome shotgun (WGS) entry which is preliminary data.</text>
</comment>
<reference evidence="2 3" key="1">
    <citation type="submission" date="2022-07" db="EMBL/GenBank/DDBJ databases">
        <title>Genome-wide signatures of adaptation to extreme environments.</title>
        <authorList>
            <person name="Cho C.H."/>
            <person name="Yoon H.S."/>
        </authorList>
    </citation>
    <scope>NUCLEOTIDE SEQUENCE [LARGE SCALE GENOMIC DNA]</scope>
    <source>
        <strain evidence="2 3">108.79 E11</strain>
    </source>
</reference>